<gene>
    <name evidence="2" type="ORF">Pla133_51680</name>
</gene>
<dbReference type="Proteomes" id="UP000316921">
    <property type="component" value="Chromosome"/>
</dbReference>
<dbReference type="Gene3D" id="1.10.10.10">
    <property type="entry name" value="Winged helix-like DNA-binding domain superfamily/Winged helix DNA-binding domain"/>
    <property type="match status" value="1"/>
</dbReference>
<dbReference type="EMBL" id="CP036287">
    <property type="protein sequence ID" value="QDU70045.1"/>
    <property type="molecule type" value="Genomic_DNA"/>
</dbReference>
<dbReference type="GO" id="GO:0006352">
    <property type="term" value="P:DNA-templated transcription initiation"/>
    <property type="evidence" value="ECO:0007669"/>
    <property type="project" value="InterPro"/>
</dbReference>
<dbReference type="InterPro" id="IPR014284">
    <property type="entry name" value="RNA_pol_sigma-70_dom"/>
</dbReference>
<dbReference type="GO" id="GO:0003700">
    <property type="term" value="F:DNA-binding transcription factor activity"/>
    <property type="evidence" value="ECO:0007669"/>
    <property type="project" value="InterPro"/>
</dbReference>
<name>A0A518BSV9_9BACT</name>
<organism evidence="2 3">
    <name type="scientific">Engelhardtia mirabilis</name>
    <dbReference type="NCBI Taxonomy" id="2528011"/>
    <lineage>
        <taxon>Bacteria</taxon>
        <taxon>Pseudomonadati</taxon>
        <taxon>Planctomycetota</taxon>
        <taxon>Planctomycetia</taxon>
        <taxon>Planctomycetia incertae sedis</taxon>
        <taxon>Engelhardtia</taxon>
    </lineage>
</organism>
<protein>
    <submittedName>
        <fullName evidence="2">RNA polymerase sigma factor SigL</fullName>
    </submittedName>
</protein>
<proteinExistence type="predicted"/>
<sequence length="187" mass="21074">MTRLELTNLINLMGAGHAEARREVIDELYESMLELAHRVAWSGGRRGQTQTIELVHQGIVKVGSLERSWNDRQHFLATFARAIQSVRVDAYRRARSAQDALSTLVELGADRVSAEDGVDVDVLALEEALATLEGEHPLAAEVVRLRFFAQATHAEIAADLGVPEIQARRLWDRARRRLRMLLDDERD</sequence>
<dbReference type="Pfam" id="PF07638">
    <property type="entry name" value="Sigma70_ECF"/>
    <property type="match status" value="1"/>
</dbReference>
<evidence type="ECO:0000313" key="2">
    <source>
        <dbReference type="EMBL" id="QDU70045.1"/>
    </source>
</evidence>
<dbReference type="KEGG" id="pbap:Pla133_51680"/>
<dbReference type="SUPFAM" id="SSF88659">
    <property type="entry name" value="Sigma3 and sigma4 domains of RNA polymerase sigma factors"/>
    <property type="match status" value="1"/>
</dbReference>
<evidence type="ECO:0000259" key="1">
    <source>
        <dbReference type="Pfam" id="PF07638"/>
    </source>
</evidence>
<reference evidence="2 3" key="1">
    <citation type="submission" date="2019-02" db="EMBL/GenBank/DDBJ databases">
        <title>Deep-cultivation of Planctomycetes and their phenomic and genomic characterization uncovers novel biology.</title>
        <authorList>
            <person name="Wiegand S."/>
            <person name="Jogler M."/>
            <person name="Boedeker C."/>
            <person name="Pinto D."/>
            <person name="Vollmers J."/>
            <person name="Rivas-Marin E."/>
            <person name="Kohn T."/>
            <person name="Peeters S.H."/>
            <person name="Heuer A."/>
            <person name="Rast P."/>
            <person name="Oberbeckmann S."/>
            <person name="Bunk B."/>
            <person name="Jeske O."/>
            <person name="Meyerdierks A."/>
            <person name="Storesund J.E."/>
            <person name="Kallscheuer N."/>
            <person name="Luecker S."/>
            <person name="Lage O.M."/>
            <person name="Pohl T."/>
            <person name="Merkel B.J."/>
            <person name="Hornburger P."/>
            <person name="Mueller R.-W."/>
            <person name="Bruemmer F."/>
            <person name="Labrenz M."/>
            <person name="Spormann A.M."/>
            <person name="Op den Camp H."/>
            <person name="Overmann J."/>
            <person name="Amann R."/>
            <person name="Jetten M.S.M."/>
            <person name="Mascher T."/>
            <person name="Medema M.H."/>
            <person name="Devos D.P."/>
            <person name="Kaster A.-K."/>
            <person name="Ovreas L."/>
            <person name="Rohde M."/>
            <person name="Galperin M.Y."/>
            <person name="Jogler C."/>
        </authorList>
    </citation>
    <scope>NUCLEOTIDE SEQUENCE [LARGE SCALE GENOMIC DNA]</scope>
    <source>
        <strain evidence="2 3">Pla133</strain>
    </source>
</reference>
<accession>A0A518BSV9</accession>
<dbReference type="InterPro" id="IPR013324">
    <property type="entry name" value="RNA_pol_sigma_r3/r4-like"/>
</dbReference>
<dbReference type="AlphaFoldDB" id="A0A518BSV9"/>
<evidence type="ECO:0000313" key="3">
    <source>
        <dbReference type="Proteomes" id="UP000316921"/>
    </source>
</evidence>
<dbReference type="InterPro" id="IPR053812">
    <property type="entry name" value="HTH_Sigma70_ECF-like"/>
</dbReference>
<keyword evidence="3" id="KW-1185">Reference proteome</keyword>
<dbReference type="NCBIfam" id="TIGR02937">
    <property type="entry name" value="sigma70-ECF"/>
    <property type="match status" value="1"/>
</dbReference>
<dbReference type="InterPro" id="IPR036388">
    <property type="entry name" value="WH-like_DNA-bd_sf"/>
</dbReference>
<feature type="domain" description="RNA polymerase sigma-70 ECF-like HTH" evidence="1">
    <location>
        <begin position="5"/>
        <end position="180"/>
    </location>
</feature>
<dbReference type="RefSeq" id="WP_145070513.1">
    <property type="nucleotide sequence ID" value="NZ_CP036287.1"/>
</dbReference>